<dbReference type="PRINTS" id="PR00786">
    <property type="entry name" value="NEPRILYSIN"/>
</dbReference>
<keyword evidence="3" id="KW-1185">Reference proteome</keyword>
<reference evidence="4" key="1">
    <citation type="submission" date="2016-06" db="UniProtKB">
        <authorList>
            <consortium name="WormBaseParasite"/>
        </authorList>
    </citation>
    <scope>IDENTIFICATION</scope>
</reference>
<dbReference type="InterPro" id="IPR024079">
    <property type="entry name" value="MetalloPept_cat_dom_sf"/>
</dbReference>
<dbReference type="PANTHER" id="PTHR11733">
    <property type="entry name" value="ZINC METALLOPROTEASE FAMILY M13 NEPRILYSIN-RELATED"/>
    <property type="match status" value="1"/>
</dbReference>
<dbReference type="SUPFAM" id="SSF55486">
    <property type="entry name" value="Metalloproteases ('zincins'), catalytic domain"/>
    <property type="match status" value="1"/>
</dbReference>
<evidence type="ECO:0000313" key="3">
    <source>
        <dbReference type="Proteomes" id="UP000270296"/>
    </source>
</evidence>
<dbReference type="AlphaFoldDB" id="A0A183ITI2"/>
<gene>
    <name evidence="2" type="ORF">SBAD_LOCUS6929</name>
</gene>
<reference evidence="2 3" key="2">
    <citation type="submission" date="2018-11" db="EMBL/GenBank/DDBJ databases">
        <authorList>
            <consortium name="Pathogen Informatics"/>
        </authorList>
    </citation>
    <scope>NUCLEOTIDE SEQUENCE [LARGE SCALE GENOMIC DNA]</scope>
</reference>
<dbReference type="OrthoDB" id="6475849at2759"/>
<organism evidence="4">
    <name type="scientific">Soboliphyme baturini</name>
    <dbReference type="NCBI Taxonomy" id="241478"/>
    <lineage>
        <taxon>Eukaryota</taxon>
        <taxon>Metazoa</taxon>
        <taxon>Ecdysozoa</taxon>
        <taxon>Nematoda</taxon>
        <taxon>Enoplea</taxon>
        <taxon>Dorylaimia</taxon>
        <taxon>Dioctophymatida</taxon>
        <taxon>Dioctophymatoidea</taxon>
        <taxon>Soboliphymatidae</taxon>
        <taxon>Soboliphyme</taxon>
    </lineage>
</organism>
<dbReference type="InterPro" id="IPR018497">
    <property type="entry name" value="Peptidase_M13_C"/>
</dbReference>
<sequence length="334" mass="37969">MDNAAWLDAQTKANFHDKLSNIIVNIAGPSWVLNNKLLDQHYRNLSIVIKPKDDFVKCLITLTVFRQDEVYDTLMDEPKRKTTPFSSAEVNAWYLKQRNAVDIPAAIMNPPYFRGDFPKVVNYASIGTVIGYQMSEAFGREGGYSNGTLVQTMTASSRKGFDEMQRCLTNLYTASCYLDIDSWVSGEKTFDENLADNTGLKIAYNAYKNTNDSAFKPLPALKLYSVDQVFFLSFAHMLCEIRPPRNVPNHLYNDGHSSARERTLNTLKNFPPFAEAFQRPIICSYCYSDVQKRVTRPALESKTSRLSCLIIGLEYFDITCEVPVTVSTEDHRHK</sequence>
<dbReference type="Gene3D" id="1.10.1380.10">
    <property type="entry name" value="Neutral endopeptidase , domain2"/>
    <property type="match status" value="1"/>
</dbReference>
<dbReference type="InterPro" id="IPR000718">
    <property type="entry name" value="Peptidase_M13"/>
</dbReference>
<evidence type="ECO:0000313" key="2">
    <source>
        <dbReference type="EMBL" id="VDP11178.1"/>
    </source>
</evidence>
<dbReference type="InterPro" id="IPR042089">
    <property type="entry name" value="Peptidase_M13_dom_2"/>
</dbReference>
<dbReference type="EMBL" id="UZAM01010172">
    <property type="protein sequence ID" value="VDP11178.1"/>
    <property type="molecule type" value="Genomic_DNA"/>
</dbReference>
<dbReference type="Proteomes" id="UP000270296">
    <property type="component" value="Unassembled WGS sequence"/>
</dbReference>
<evidence type="ECO:0000259" key="1">
    <source>
        <dbReference type="Pfam" id="PF01431"/>
    </source>
</evidence>
<dbReference type="GO" id="GO:0005886">
    <property type="term" value="C:plasma membrane"/>
    <property type="evidence" value="ECO:0007669"/>
    <property type="project" value="TreeGrafter"/>
</dbReference>
<name>A0A183ITI2_9BILA</name>
<dbReference type="GO" id="GO:0004222">
    <property type="term" value="F:metalloendopeptidase activity"/>
    <property type="evidence" value="ECO:0007669"/>
    <property type="project" value="InterPro"/>
</dbReference>
<dbReference type="PANTHER" id="PTHR11733:SF240">
    <property type="entry name" value="GH14155P-RELATED"/>
    <property type="match status" value="1"/>
</dbReference>
<proteinExistence type="predicted"/>
<dbReference type="GO" id="GO:0016485">
    <property type="term" value="P:protein processing"/>
    <property type="evidence" value="ECO:0007669"/>
    <property type="project" value="TreeGrafter"/>
</dbReference>
<accession>A0A183ITI2</accession>
<dbReference type="PROSITE" id="PS51885">
    <property type="entry name" value="NEPRILYSIN"/>
    <property type="match status" value="1"/>
</dbReference>
<dbReference type="WBParaSite" id="SBAD_0000719401-mRNA-1">
    <property type="protein sequence ID" value="SBAD_0000719401-mRNA-1"/>
    <property type="gene ID" value="SBAD_0000719401"/>
</dbReference>
<evidence type="ECO:0000313" key="4">
    <source>
        <dbReference type="WBParaSite" id="SBAD_0000719401-mRNA-1"/>
    </source>
</evidence>
<feature type="domain" description="Peptidase M13 C-terminal" evidence="1">
    <location>
        <begin position="91"/>
        <end position="278"/>
    </location>
</feature>
<dbReference type="Pfam" id="PF01431">
    <property type="entry name" value="Peptidase_M13"/>
    <property type="match status" value="1"/>
</dbReference>
<protein>
    <submittedName>
        <fullName evidence="4">Peptidase_M13 domain-containing protein</fullName>
    </submittedName>
</protein>
<dbReference type="Gene3D" id="3.40.390.10">
    <property type="entry name" value="Collagenase (Catalytic Domain)"/>
    <property type="match status" value="1"/>
</dbReference>